<dbReference type="CDD" id="cd10970">
    <property type="entry name" value="CE4_DAC_u1_6s"/>
    <property type="match status" value="1"/>
</dbReference>
<comment type="caution">
    <text evidence="5">The sequence shown here is derived from an EMBL/GenBank/DDBJ whole genome shotgun (WGS) entry which is preliminary data.</text>
</comment>
<comment type="subcellular location">
    <subcellularLocation>
        <location evidence="1">Secreted</location>
    </subcellularLocation>
</comment>
<reference evidence="5 6" key="1">
    <citation type="journal article" date="2014" name="PLoS Genet.">
        <title>Phylogenetically driven sequencing of extremely halophilic archaea reveals strategies for static and dynamic osmo-response.</title>
        <authorList>
            <person name="Becker E.A."/>
            <person name="Seitzer P.M."/>
            <person name="Tritt A."/>
            <person name="Larsen D."/>
            <person name="Krusor M."/>
            <person name="Yao A.I."/>
            <person name="Wu D."/>
            <person name="Madern D."/>
            <person name="Eisen J.A."/>
            <person name="Darling A.E."/>
            <person name="Facciotti M.T."/>
        </authorList>
    </citation>
    <scope>NUCLEOTIDE SEQUENCE [LARGE SCALE GENOMIC DNA]</scope>
    <source>
        <strain evidence="6">DSM 18796 / CECT 7217 / JCM 14584 / KCTC 4019 / B3</strain>
    </source>
</reference>
<name>L9VAI0_HALJB</name>
<keyword evidence="6" id="KW-1185">Reference proteome</keyword>
<dbReference type="Proteomes" id="UP000011645">
    <property type="component" value="Unassembled WGS sequence"/>
</dbReference>
<dbReference type="Gene3D" id="3.20.20.370">
    <property type="entry name" value="Glycoside hydrolase/deacetylase"/>
    <property type="match status" value="1"/>
</dbReference>
<sequence>MDVGYTGQRGEPNFGNVQELRITLADPNPPEANEKQGGQGNQTNQTNQSNQSNQTTQEEQSEQGDTGIRFWVDDLRTTPAADQGYVMLTFDDTVASQYTNAFPLFEERDMQGVAAVVPGSLNQDERLSIGNLREMRDAGWDISSHPQGTAFRELEDTEAIQQDIESAYEYLNNRGFSDGARHMFVPYHHATEEIMEITREYHELSSYFGGTPNAVPLTDPLHLSRVNMFDIEGFTSQIDMAAEHNQLAIGLAHGVVPESEIQNDPLADTTTQQLETLLDYIEESDVQLVTASELLDNQDSL</sequence>
<dbReference type="SUPFAM" id="SSF88713">
    <property type="entry name" value="Glycoside hydrolase/deacetylase"/>
    <property type="match status" value="1"/>
</dbReference>
<keyword evidence="2" id="KW-0732">Signal</keyword>
<dbReference type="AlphaFoldDB" id="L9VAI0"/>
<evidence type="ECO:0000256" key="2">
    <source>
        <dbReference type="ARBA" id="ARBA00022729"/>
    </source>
</evidence>
<dbReference type="EMBL" id="AOHV01000042">
    <property type="protein sequence ID" value="ELY33991.1"/>
    <property type="molecule type" value="Genomic_DNA"/>
</dbReference>
<dbReference type="GO" id="GO:0005975">
    <property type="term" value="P:carbohydrate metabolic process"/>
    <property type="evidence" value="ECO:0007669"/>
    <property type="project" value="InterPro"/>
</dbReference>
<evidence type="ECO:0000259" key="4">
    <source>
        <dbReference type="PROSITE" id="PS51677"/>
    </source>
</evidence>
<gene>
    <name evidence="5" type="ORF">C497_16457</name>
</gene>
<feature type="region of interest" description="Disordered" evidence="3">
    <location>
        <begin position="1"/>
        <end position="65"/>
    </location>
</feature>
<feature type="domain" description="NodB homology" evidence="4">
    <location>
        <begin position="84"/>
        <end position="289"/>
    </location>
</feature>
<evidence type="ECO:0000256" key="3">
    <source>
        <dbReference type="SAM" id="MobiDB-lite"/>
    </source>
</evidence>
<evidence type="ECO:0000313" key="6">
    <source>
        <dbReference type="Proteomes" id="UP000011645"/>
    </source>
</evidence>
<feature type="compositionally biased region" description="Low complexity" evidence="3">
    <location>
        <begin position="41"/>
        <end position="65"/>
    </location>
</feature>
<dbReference type="GO" id="GO:0005576">
    <property type="term" value="C:extracellular region"/>
    <property type="evidence" value="ECO:0007669"/>
    <property type="project" value="UniProtKB-SubCell"/>
</dbReference>
<organism evidence="5 6">
    <name type="scientific">Halalkalicoccus jeotgali (strain DSM 18796 / CECT 7217 / JCM 14584 / KCTC 4019 / B3)</name>
    <dbReference type="NCBI Taxonomy" id="795797"/>
    <lineage>
        <taxon>Archaea</taxon>
        <taxon>Methanobacteriati</taxon>
        <taxon>Methanobacteriota</taxon>
        <taxon>Stenosarchaea group</taxon>
        <taxon>Halobacteria</taxon>
        <taxon>Halobacteriales</taxon>
        <taxon>Halococcaceae</taxon>
        <taxon>Halalkalicoccus</taxon>
    </lineage>
</organism>
<evidence type="ECO:0000256" key="1">
    <source>
        <dbReference type="ARBA" id="ARBA00004613"/>
    </source>
</evidence>
<proteinExistence type="predicted"/>
<dbReference type="PANTHER" id="PTHR34216:SF3">
    <property type="entry name" value="POLY-BETA-1,6-N-ACETYL-D-GLUCOSAMINE N-DEACETYLASE"/>
    <property type="match status" value="1"/>
</dbReference>
<dbReference type="PROSITE" id="PS51677">
    <property type="entry name" value="NODB"/>
    <property type="match status" value="1"/>
</dbReference>
<dbReference type="PATRIC" id="fig|795797.19.peg.3122"/>
<dbReference type="InterPro" id="IPR011330">
    <property type="entry name" value="Glyco_hydro/deAcase_b/a-brl"/>
</dbReference>
<evidence type="ECO:0000313" key="5">
    <source>
        <dbReference type="EMBL" id="ELY33991.1"/>
    </source>
</evidence>
<dbReference type="InterPro" id="IPR002509">
    <property type="entry name" value="NODB_dom"/>
</dbReference>
<dbReference type="InterPro" id="IPR051398">
    <property type="entry name" value="Polysacch_Deacetylase"/>
</dbReference>
<dbReference type="Pfam" id="PF01522">
    <property type="entry name" value="Polysacc_deac_1"/>
    <property type="match status" value="1"/>
</dbReference>
<dbReference type="GO" id="GO:0016810">
    <property type="term" value="F:hydrolase activity, acting on carbon-nitrogen (but not peptide) bonds"/>
    <property type="evidence" value="ECO:0007669"/>
    <property type="project" value="InterPro"/>
</dbReference>
<accession>L9VAI0</accession>
<protein>
    <submittedName>
        <fullName evidence="5">Polysaccharide deacetylase domain-containing protein</fullName>
    </submittedName>
</protein>
<dbReference type="PANTHER" id="PTHR34216">
    <property type="match status" value="1"/>
</dbReference>